<dbReference type="InterPro" id="IPR002323">
    <property type="entry name" value="Cyt_CIE"/>
</dbReference>
<dbReference type="Pfam" id="PF13442">
    <property type="entry name" value="Cytochrome_CBB3"/>
    <property type="match status" value="1"/>
</dbReference>
<keyword evidence="1" id="KW-0813">Transport</keyword>
<comment type="caution">
    <text evidence="9">The sequence shown here is derived from an EMBL/GenBank/DDBJ whole genome shotgun (WGS) entry which is preliminary data.</text>
</comment>
<keyword evidence="2 6" id="KW-0349">Heme</keyword>
<evidence type="ECO:0000256" key="6">
    <source>
        <dbReference type="PROSITE-ProRule" id="PRU00433"/>
    </source>
</evidence>
<reference evidence="9 10" key="1">
    <citation type="submission" date="2020-05" db="EMBL/GenBank/DDBJ databases">
        <title>Genomic Encyclopedia of Type Strains, Phase IV (KMG-V): Genome sequencing to study the core and pangenomes of soil and plant-associated prokaryotes.</title>
        <authorList>
            <person name="Whitman W."/>
        </authorList>
    </citation>
    <scope>NUCLEOTIDE SEQUENCE [LARGE SCALE GENOMIC DNA]</scope>
    <source>
        <strain evidence="9 10">C29</strain>
    </source>
</reference>
<keyword evidence="7" id="KW-0472">Membrane</keyword>
<dbReference type="PRINTS" id="PR00607">
    <property type="entry name" value="CYTCHROMECIE"/>
</dbReference>
<evidence type="ECO:0000259" key="8">
    <source>
        <dbReference type="PROSITE" id="PS51007"/>
    </source>
</evidence>
<gene>
    <name evidence="9" type="ORF">HNQ01_001063</name>
</gene>
<feature type="transmembrane region" description="Helical" evidence="7">
    <location>
        <begin position="18"/>
        <end position="37"/>
    </location>
</feature>
<dbReference type="EMBL" id="JABSNM010000003">
    <property type="protein sequence ID" value="NRT55353.1"/>
    <property type="molecule type" value="Genomic_DNA"/>
</dbReference>
<evidence type="ECO:0000313" key="10">
    <source>
        <dbReference type="Proteomes" id="UP001516061"/>
    </source>
</evidence>
<name>A0ABX2FZ88_9BURK</name>
<feature type="domain" description="Cytochrome c" evidence="8">
    <location>
        <begin position="75"/>
        <end position="154"/>
    </location>
</feature>
<dbReference type="Proteomes" id="UP001516061">
    <property type="component" value="Unassembled WGS sequence"/>
</dbReference>
<keyword evidence="10" id="KW-1185">Reference proteome</keyword>
<evidence type="ECO:0000256" key="4">
    <source>
        <dbReference type="ARBA" id="ARBA00022982"/>
    </source>
</evidence>
<dbReference type="PANTHER" id="PTHR40942">
    <property type="match status" value="1"/>
</dbReference>
<dbReference type="SUPFAM" id="SSF46626">
    <property type="entry name" value="Cytochrome c"/>
    <property type="match status" value="1"/>
</dbReference>
<proteinExistence type="predicted"/>
<dbReference type="Gene3D" id="1.10.760.10">
    <property type="entry name" value="Cytochrome c-like domain"/>
    <property type="match status" value="1"/>
</dbReference>
<evidence type="ECO:0000256" key="5">
    <source>
        <dbReference type="ARBA" id="ARBA00023004"/>
    </source>
</evidence>
<evidence type="ECO:0000256" key="7">
    <source>
        <dbReference type="SAM" id="Phobius"/>
    </source>
</evidence>
<dbReference type="InterPro" id="IPR036909">
    <property type="entry name" value="Cyt_c-like_dom_sf"/>
</dbReference>
<accession>A0ABX2FZ88</accession>
<dbReference type="RefSeq" id="WP_173804326.1">
    <property type="nucleotide sequence ID" value="NZ_JABSNM010000003.1"/>
</dbReference>
<dbReference type="PROSITE" id="PS51007">
    <property type="entry name" value="CYTC"/>
    <property type="match status" value="1"/>
</dbReference>
<sequence length="172" mass="17795">MSQHHDEHHSPIKTPKQLILAVIFAFLVPIFAIALLVRNVGTNPRDGAGADAMSEQAVAERIHPIGQVQIKLEGGPAKTGEQVFKNTCSACHAAGMMGAPKFGDAAAWGPRLGQGFEALLHSALKGKGNMSPQGGGDNSDYEVARAVVYMANAGGAKFEEPKAPAAAASAAN</sequence>
<protein>
    <submittedName>
        <fullName evidence="9">Cytochrome c5</fullName>
    </submittedName>
</protein>
<keyword evidence="7" id="KW-1133">Transmembrane helix</keyword>
<keyword evidence="5 6" id="KW-0408">Iron</keyword>
<keyword evidence="7" id="KW-0812">Transmembrane</keyword>
<evidence type="ECO:0000313" key="9">
    <source>
        <dbReference type="EMBL" id="NRT55353.1"/>
    </source>
</evidence>
<dbReference type="PANTHER" id="PTHR40942:SF4">
    <property type="entry name" value="CYTOCHROME C5"/>
    <property type="match status" value="1"/>
</dbReference>
<evidence type="ECO:0000256" key="1">
    <source>
        <dbReference type="ARBA" id="ARBA00022448"/>
    </source>
</evidence>
<evidence type="ECO:0000256" key="2">
    <source>
        <dbReference type="ARBA" id="ARBA00022617"/>
    </source>
</evidence>
<keyword evidence="3 6" id="KW-0479">Metal-binding</keyword>
<keyword evidence="4" id="KW-0249">Electron transport</keyword>
<evidence type="ECO:0000256" key="3">
    <source>
        <dbReference type="ARBA" id="ARBA00022723"/>
    </source>
</evidence>
<dbReference type="InterPro" id="IPR009056">
    <property type="entry name" value="Cyt_c-like_dom"/>
</dbReference>
<organism evidence="9 10">
    <name type="scientific">Sphaerotilus uruguayifluvii</name>
    <dbReference type="NCBI Taxonomy" id="2735897"/>
    <lineage>
        <taxon>Bacteria</taxon>
        <taxon>Pseudomonadati</taxon>
        <taxon>Pseudomonadota</taxon>
        <taxon>Betaproteobacteria</taxon>
        <taxon>Burkholderiales</taxon>
        <taxon>Sphaerotilaceae</taxon>
        <taxon>Sphaerotilus</taxon>
    </lineage>
</organism>